<dbReference type="RefSeq" id="WP_141179944.1">
    <property type="nucleotide sequence ID" value="NZ_CP041202.1"/>
</dbReference>
<dbReference type="AlphaFoldDB" id="A0A7Y0SI78"/>
<evidence type="ECO:0000313" key="1">
    <source>
        <dbReference type="EMBL" id="NMU83999.1"/>
    </source>
</evidence>
<dbReference type="Proteomes" id="UP000518904">
    <property type="component" value="Unassembled WGS sequence"/>
</dbReference>
<gene>
    <name evidence="1" type="ORF">HKB16_14015</name>
</gene>
<evidence type="ECO:0000313" key="2">
    <source>
        <dbReference type="Proteomes" id="UP000518904"/>
    </source>
</evidence>
<comment type="caution">
    <text evidence="1">The sequence shown here is derived from an EMBL/GenBank/DDBJ whole genome shotgun (WGS) entry which is preliminary data.</text>
</comment>
<proteinExistence type="predicted"/>
<reference evidence="1 2" key="1">
    <citation type="submission" date="2020-04" db="EMBL/GenBank/DDBJ databases">
        <title>Whole-genome sequencing of Vibrio spp. from China reveals different genetic environments of blaCTX-M-14 among diverse lineages.</title>
        <authorList>
            <person name="Zheng Z."/>
            <person name="Ye L."/>
            <person name="Chen S."/>
        </authorList>
    </citation>
    <scope>NUCLEOTIDE SEQUENCE [LARGE SCALE GENOMIC DNA]</scope>
    <source>
        <strain evidence="1 2">Vb0551</strain>
    </source>
</reference>
<sequence>MNFKQVIQAIIKHTIENKRISIDIVGEAGATTISCQELGIIINGLENVAEASGTLIESVSTSVLEHGVEFAITTEGVDTKNMEQYSNPNFEGAISIQFNLAIDTLH</sequence>
<name>A0A7Y0SI78_VIBPH</name>
<protein>
    <submittedName>
        <fullName evidence="1">Uncharacterized protein</fullName>
    </submittedName>
</protein>
<organism evidence="1 2">
    <name type="scientific">Vibrio parahaemolyticus</name>
    <dbReference type="NCBI Taxonomy" id="670"/>
    <lineage>
        <taxon>Bacteria</taxon>
        <taxon>Pseudomonadati</taxon>
        <taxon>Pseudomonadota</taxon>
        <taxon>Gammaproteobacteria</taxon>
        <taxon>Vibrionales</taxon>
        <taxon>Vibrionaceae</taxon>
        <taxon>Vibrio</taxon>
    </lineage>
</organism>
<accession>A0A7Y0SI78</accession>
<dbReference type="EMBL" id="JABCLB010001328">
    <property type="protein sequence ID" value="NMU83999.1"/>
    <property type="molecule type" value="Genomic_DNA"/>
</dbReference>